<keyword evidence="1" id="KW-1133">Transmembrane helix</keyword>
<sequence length="186" mass="21539">MKLRQYQLLGVLFLTSAIADMVGYILIKNSISNHAVNNIYYLVSFTVLSLLYSRLLPDVRQAIYSFVGVACCVFIWDTFCIQSITGVQSYVITFCAVLSIGYAIIYYDHLLNKRPALYIMHYPFFWINSAVMYYFGLNLFLFAFSNYIFENLKDEEIIAVWSFHNVNNIVKNILFATGLSFIESKR</sequence>
<keyword evidence="1" id="KW-0812">Transmembrane</keyword>
<feature type="transmembrane region" description="Helical" evidence="1">
    <location>
        <begin position="6"/>
        <end position="27"/>
    </location>
</feature>
<name>A0ABW3K9C7_9BACT</name>
<dbReference type="RefSeq" id="WP_377584214.1">
    <property type="nucleotide sequence ID" value="NZ_JBHTKA010000013.1"/>
</dbReference>
<feature type="transmembrane region" description="Helical" evidence="1">
    <location>
        <begin position="39"/>
        <end position="56"/>
    </location>
</feature>
<protein>
    <submittedName>
        <fullName evidence="2">Uncharacterized protein</fullName>
    </submittedName>
</protein>
<evidence type="ECO:0000313" key="3">
    <source>
        <dbReference type="Proteomes" id="UP001597112"/>
    </source>
</evidence>
<accession>A0ABW3K9C7</accession>
<evidence type="ECO:0000313" key="2">
    <source>
        <dbReference type="EMBL" id="MFD1002693.1"/>
    </source>
</evidence>
<feature type="transmembrane region" description="Helical" evidence="1">
    <location>
        <begin position="62"/>
        <end position="80"/>
    </location>
</feature>
<gene>
    <name evidence="2" type="ORF">ACFQ21_25435</name>
</gene>
<feature type="transmembrane region" description="Helical" evidence="1">
    <location>
        <begin position="87"/>
        <end position="105"/>
    </location>
</feature>
<comment type="caution">
    <text evidence="2">The sequence shown here is derived from an EMBL/GenBank/DDBJ whole genome shotgun (WGS) entry which is preliminary data.</text>
</comment>
<evidence type="ECO:0000256" key="1">
    <source>
        <dbReference type="SAM" id="Phobius"/>
    </source>
</evidence>
<keyword evidence="3" id="KW-1185">Reference proteome</keyword>
<reference evidence="3" key="1">
    <citation type="journal article" date="2019" name="Int. J. Syst. Evol. Microbiol.">
        <title>The Global Catalogue of Microorganisms (GCM) 10K type strain sequencing project: providing services to taxonomists for standard genome sequencing and annotation.</title>
        <authorList>
            <consortium name="The Broad Institute Genomics Platform"/>
            <consortium name="The Broad Institute Genome Sequencing Center for Infectious Disease"/>
            <person name="Wu L."/>
            <person name="Ma J."/>
        </authorList>
    </citation>
    <scope>NUCLEOTIDE SEQUENCE [LARGE SCALE GENOMIC DNA]</scope>
    <source>
        <strain evidence="3">CCUG 58938</strain>
    </source>
</reference>
<dbReference type="Proteomes" id="UP001597112">
    <property type="component" value="Unassembled WGS sequence"/>
</dbReference>
<proteinExistence type="predicted"/>
<dbReference type="EMBL" id="JBHTKA010000013">
    <property type="protein sequence ID" value="MFD1002693.1"/>
    <property type="molecule type" value="Genomic_DNA"/>
</dbReference>
<organism evidence="2 3">
    <name type="scientific">Ohtaekwangia kribbensis</name>
    <dbReference type="NCBI Taxonomy" id="688913"/>
    <lineage>
        <taxon>Bacteria</taxon>
        <taxon>Pseudomonadati</taxon>
        <taxon>Bacteroidota</taxon>
        <taxon>Cytophagia</taxon>
        <taxon>Cytophagales</taxon>
        <taxon>Fulvivirgaceae</taxon>
        <taxon>Ohtaekwangia</taxon>
    </lineage>
</organism>
<feature type="transmembrane region" description="Helical" evidence="1">
    <location>
        <begin position="125"/>
        <end position="149"/>
    </location>
</feature>
<keyword evidence="1" id="KW-0472">Membrane</keyword>